<gene>
    <name evidence="2" type="ORF">LQG66_15720</name>
</gene>
<keyword evidence="3" id="KW-1185">Reference proteome</keyword>
<feature type="region of interest" description="Disordered" evidence="1">
    <location>
        <begin position="100"/>
        <end position="126"/>
    </location>
</feature>
<feature type="compositionally biased region" description="Low complexity" evidence="1">
    <location>
        <begin position="113"/>
        <end position="126"/>
    </location>
</feature>
<proteinExistence type="predicted"/>
<reference evidence="2" key="1">
    <citation type="journal article" date="2024" name="Antonie Van Leeuwenhoek">
        <title>Bradyrhizobium ontarionense sp. nov., a novel bacterial symbiont isolated from Aeschynomene indica (Indian jointvetch), harbours photosynthesis, nitrogen fixation and nitrous oxide (N2O) reductase genes.</title>
        <authorList>
            <person name="Bromfield E.S.P."/>
            <person name="Cloutier S."/>
        </authorList>
    </citation>
    <scope>NUCLEOTIDE SEQUENCE</scope>
    <source>
        <strain evidence="2">A19</strain>
    </source>
</reference>
<dbReference type="RefSeq" id="WP_231327110.1">
    <property type="nucleotide sequence ID" value="NZ_CP088156.1"/>
</dbReference>
<dbReference type="EMBL" id="CP088156">
    <property type="protein sequence ID" value="UFZ07660.1"/>
    <property type="molecule type" value="Genomic_DNA"/>
</dbReference>
<evidence type="ECO:0000313" key="3">
    <source>
        <dbReference type="Proteomes" id="UP001431010"/>
    </source>
</evidence>
<protein>
    <submittedName>
        <fullName evidence="2">Uncharacterized protein</fullName>
    </submittedName>
</protein>
<accession>A0ABY3RJJ1</accession>
<dbReference type="Proteomes" id="UP001431010">
    <property type="component" value="Chromosome"/>
</dbReference>
<evidence type="ECO:0000256" key="1">
    <source>
        <dbReference type="SAM" id="MobiDB-lite"/>
    </source>
</evidence>
<evidence type="ECO:0000313" key="2">
    <source>
        <dbReference type="EMBL" id="UFZ07660.1"/>
    </source>
</evidence>
<name>A0ABY3RJJ1_9BRAD</name>
<organism evidence="2 3">
    <name type="scientific">Bradyrhizobium ontarionense</name>
    <dbReference type="NCBI Taxonomy" id="2898149"/>
    <lineage>
        <taxon>Bacteria</taxon>
        <taxon>Pseudomonadati</taxon>
        <taxon>Pseudomonadota</taxon>
        <taxon>Alphaproteobacteria</taxon>
        <taxon>Hyphomicrobiales</taxon>
        <taxon>Nitrobacteraceae</taxon>
        <taxon>Bradyrhizobium</taxon>
    </lineage>
</organism>
<sequence>MSGPPHTREFWQGRIVDWLRENAGLRKERIDLTRKFTQEPYNLSAVRVLTMMDEFVALHNAANGTRLVLSQNWRLAQRSATVGDFIAAFLRLVHPDDSSAAQDAAKDNGASPSGQMSQSRQGGMQNQRIAALRANPGGDWKPVDLEIIASQHAMKFRKITGTHEVFLHPSVPHCVTVPLKSKIRAPHIRAFVAMIDHMDEAVR</sequence>